<feature type="domain" description="DNA polymerase III delta subunit-like C-terminal" evidence="10">
    <location>
        <begin position="212"/>
        <end position="321"/>
    </location>
</feature>
<dbReference type="AlphaFoldDB" id="A0A7C9JJY6"/>
<dbReference type="InterPro" id="IPR005790">
    <property type="entry name" value="DNA_polIII_delta"/>
</dbReference>
<evidence type="ECO:0000256" key="7">
    <source>
        <dbReference type="ARBA" id="ARBA00034754"/>
    </source>
</evidence>
<organism evidence="11">
    <name type="scientific">Muribaculaceae bacterium Z82</name>
    <dbReference type="NCBI Taxonomy" id="2304548"/>
    <lineage>
        <taxon>Bacteria</taxon>
        <taxon>Pseudomonadati</taxon>
        <taxon>Bacteroidota</taxon>
        <taxon>Bacteroidia</taxon>
        <taxon>Bacteroidales</taxon>
        <taxon>Muribaculaceae</taxon>
    </lineage>
</organism>
<dbReference type="SUPFAM" id="SSF48019">
    <property type="entry name" value="post-AAA+ oligomerization domain-like"/>
    <property type="match status" value="1"/>
</dbReference>
<comment type="catalytic activity">
    <reaction evidence="8">
        <text>DNA(n) + a 2'-deoxyribonucleoside 5'-triphosphate = DNA(n+1) + diphosphate</text>
        <dbReference type="Rhea" id="RHEA:22508"/>
        <dbReference type="Rhea" id="RHEA-COMP:17339"/>
        <dbReference type="Rhea" id="RHEA-COMP:17340"/>
        <dbReference type="ChEBI" id="CHEBI:33019"/>
        <dbReference type="ChEBI" id="CHEBI:61560"/>
        <dbReference type="ChEBI" id="CHEBI:173112"/>
        <dbReference type="EC" id="2.7.7.7"/>
    </reaction>
</comment>
<dbReference type="GO" id="GO:0009360">
    <property type="term" value="C:DNA polymerase III complex"/>
    <property type="evidence" value="ECO:0007669"/>
    <property type="project" value="InterPro"/>
</dbReference>
<protein>
    <recommendedName>
        <fullName evidence="2">DNA polymerase III subunit delta</fullName>
        <ecNumber evidence="1">2.7.7.7</ecNumber>
    </recommendedName>
</protein>
<evidence type="ECO:0000259" key="10">
    <source>
        <dbReference type="Pfam" id="PF21694"/>
    </source>
</evidence>
<evidence type="ECO:0000313" key="11">
    <source>
        <dbReference type="EMBL" id="NBI35202.1"/>
    </source>
</evidence>
<dbReference type="Gene3D" id="1.20.272.10">
    <property type="match status" value="1"/>
</dbReference>
<dbReference type="PANTHER" id="PTHR34388:SF1">
    <property type="entry name" value="DNA POLYMERASE III SUBUNIT DELTA"/>
    <property type="match status" value="1"/>
</dbReference>
<evidence type="ECO:0000256" key="2">
    <source>
        <dbReference type="ARBA" id="ARBA00017703"/>
    </source>
</evidence>
<keyword evidence="6" id="KW-0239">DNA-directed DNA polymerase</keyword>
<accession>A0A7C9JJY6</accession>
<evidence type="ECO:0000256" key="8">
    <source>
        <dbReference type="ARBA" id="ARBA00049244"/>
    </source>
</evidence>
<dbReference type="InterPro" id="IPR010372">
    <property type="entry name" value="DNA_pol3_delta_N"/>
</dbReference>
<dbReference type="InterPro" id="IPR027417">
    <property type="entry name" value="P-loop_NTPase"/>
</dbReference>
<comment type="caution">
    <text evidence="11">The sequence shown here is derived from an EMBL/GenBank/DDBJ whole genome shotgun (WGS) entry which is preliminary data.</text>
</comment>
<name>A0A7C9JJY6_9BACT</name>
<dbReference type="InterPro" id="IPR008921">
    <property type="entry name" value="DNA_pol3_clamp-load_cplx_C"/>
</dbReference>
<dbReference type="GO" id="GO:0003677">
    <property type="term" value="F:DNA binding"/>
    <property type="evidence" value="ECO:0007669"/>
    <property type="project" value="InterPro"/>
</dbReference>
<evidence type="ECO:0000256" key="3">
    <source>
        <dbReference type="ARBA" id="ARBA00022679"/>
    </source>
</evidence>
<keyword evidence="3 11" id="KW-0808">Transferase</keyword>
<dbReference type="Gene3D" id="3.40.50.300">
    <property type="entry name" value="P-loop containing nucleotide triphosphate hydrolases"/>
    <property type="match status" value="1"/>
</dbReference>
<reference evidence="11" key="1">
    <citation type="submission" date="2018-08" db="EMBL/GenBank/DDBJ databases">
        <title>Murine metabolic-syndrome-specific gut microbial biobank.</title>
        <authorList>
            <person name="Liu C."/>
        </authorList>
    </citation>
    <scope>NUCLEOTIDE SEQUENCE [LARGE SCALE GENOMIC DNA]</scope>
    <source>
        <strain evidence="11">Z82</strain>
    </source>
</reference>
<dbReference type="Pfam" id="PF06144">
    <property type="entry name" value="DNA_pol3_delta"/>
    <property type="match status" value="1"/>
</dbReference>
<evidence type="ECO:0000256" key="6">
    <source>
        <dbReference type="ARBA" id="ARBA00022932"/>
    </source>
</evidence>
<dbReference type="InterPro" id="IPR048466">
    <property type="entry name" value="DNA_pol3_delta-like_C"/>
</dbReference>
<sequence>MSQASAQTKPGTPLPGYLVVGDDALKRERIAAGIKRRLAQMGDMTFNTDTFEGGSAEGASIVNACRTVPFLSPYRLVCVTEADKLKKADSEELVAYLKSPNESTVLLLTGEKLAKGTRLYKAVAALGAKAVIECVVPKTRDLPNLVREMAPAHGATMTADAAHKLVELVGDDTVRLDAEVAKLALLHEGSQPIGVREVLDNVSQVSEPTRWDFVNAFSARNTAACVAMLGQMKSVSPHSLIGLCANRLRDLMAAQSMIRRGTPGATAQALGKQDWQVRSIVADARRFKAVELERGLLGARKTEMAMNSGKDADDAFLEWVISVTGPASR</sequence>
<dbReference type="PANTHER" id="PTHR34388">
    <property type="entry name" value="DNA POLYMERASE III SUBUNIT DELTA"/>
    <property type="match status" value="1"/>
</dbReference>
<dbReference type="EMBL" id="QWKH01000086">
    <property type="protein sequence ID" value="NBI35202.1"/>
    <property type="molecule type" value="Genomic_DNA"/>
</dbReference>
<feature type="domain" description="DNA polymerase III delta N-terminal" evidence="9">
    <location>
        <begin position="17"/>
        <end position="125"/>
    </location>
</feature>
<dbReference type="EC" id="2.7.7.7" evidence="1"/>
<dbReference type="Gene3D" id="1.10.8.60">
    <property type="match status" value="1"/>
</dbReference>
<evidence type="ECO:0000256" key="4">
    <source>
        <dbReference type="ARBA" id="ARBA00022695"/>
    </source>
</evidence>
<dbReference type="Pfam" id="PF21694">
    <property type="entry name" value="DNA_pol3_delta_C"/>
    <property type="match status" value="1"/>
</dbReference>
<evidence type="ECO:0000259" key="9">
    <source>
        <dbReference type="Pfam" id="PF06144"/>
    </source>
</evidence>
<comment type="similarity">
    <text evidence="7">Belongs to the DNA polymerase HolA subunit family.</text>
</comment>
<keyword evidence="4 11" id="KW-0548">Nucleotidyltransferase</keyword>
<dbReference type="GO" id="GO:0006261">
    <property type="term" value="P:DNA-templated DNA replication"/>
    <property type="evidence" value="ECO:0007669"/>
    <property type="project" value="TreeGrafter"/>
</dbReference>
<keyword evidence="5" id="KW-0235">DNA replication</keyword>
<dbReference type="NCBIfam" id="TIGR01128">
    <property type="entry name" value="holA"/>
    <property type="match status" value="1"/>
</dbReference>
<evidence type="ECO:0000256" key="1">
    <source>
        <dbReference type="ARBA" id="ARBA00012417"/>
    </source>
</evidence>
<proteinExistence type="inferred from homology"/>
<dbReference type="SUPFAM" id="SSF52540">
    <property type="entry name" value="P-loop containing nucleoside triphosphate hydrolases"/>
    <property type="match status" value="1"/>
</dbReference>
<gene>
    <name evidence="11" type="primary">holA</name>
    <name evidence="11" type="ORF">D1639_09235</name>
</gene>
<dbReference type="GO" id="GO:0003887">
    <property type="term" value="F:DNA-directed DNA polymerase activity"/>
    <property type="evidence" value="ECO:0007669"/>
    <property type="project" value="UniProtKB-KW"/>
</dbReference>
<evidence type="ECO:0000256" key="5">
    <source>
        <dbReference type="ARBA" id="ARBA00022705"/>
    </source>
</evidence>